<feature type="transmembrane region" description="Helical" evidence="1">
    <location>
        <begin position="179"/>
        <end position="200"/>
    </location>
</feature>
<dbReference type="RefSeq" id="WP_160826587.1">
    <property type="nucleotide sequence ID" value="NZ_JBHSXS010000013.1"/>
</dbReference>
<evidence type="ECO:0000256" key="1">
    <source>
        <dbReference type="SAM" id="Phobius"/>
    </source>
</evidence>
<keyword evidence="1" id="KW-0812">Transmembrane</keyword>
<dbReference type="Proteomes" id="UP001596380">
    <property type="component" value="Unassembled WGS sequence"/>
</dbReference>
<sequence>MNDVVAAEWRKLWAIRSTLNVLGVVVVFFALCVLWSWYVRGYWDGLSAERRAGLRTAAADQPLLLVLPVCAAVLGALSITSEYGTGMIRTSLAAVPRRRNLFAAKAAVSSGVMLVAALVSAAAAVLAGRAVVGGRAVPSFHAPLSDQAPHLLSVGIFAAASALMALGLGAVLRSTAATITAVLVGMLVVPNMMNVIPAPWGERLWSFMPASLPEQIATTPGSRPDVGALSPVAASALLVLYVAVALGAGAFCLTRRDA</sequence>
<reference evidence="3" key="1">
    <citation type="journal article" date="2019" name="Int. J. Syst. Evol. Microbiol.">
        <title>The Global Catalogue of Microorganisms (GCM) 10K type strain sequencing project: providing services to taxonomists for standard genome sequencing and annotation.</title>
        <authorList>
            <consortium name="The Broad Institute Genomics Platform"/>
            <consortium name="The Broad Institute Genome Sequencing Center for Infectious Disease"/>
            <person name="Wu L."/>
            <person name="Ma J."/>
        </authorList>
    </citation>
    <scope>NUCLEOTIDE SEQUENCE [LARGE SCALE GENOMIC DNA]</scope>
    <source>
        <strain evidence="3">JCM 3369</strain>
    </source>
</reference>
<dbReference type="PANTHER" id="PTHR37305">
    <property type="entry name" value="INTEGRAL MEMBRANE PROTEIN-RELATED"/>
    <property type="match status" value="1"/>
</dbReference>
<name>A0ABW2CNC7_9ACTN</name>
<keyword evidence="1" id="KW-0472">Membrane</keyword>
<evidence type="ECO:0000313" key="2">
    <source>
        <dbReference type="EMBL" id="MFC6882435.1"/>
    </source>
</evidence>
<feature type="transmembrane region" description="Helical" evidence="1">
    <location>
        <begin position="151"/>
        <end position="172"/>
    </location>
</feature>
<keyword evidence="3" id="KW-1185">Reference proteome</keyword>
<proteinExistence type="predicted"/>
<protein>
    <submittedName>
        <fullName evidence="2">ABC transporter permease</fullName>
    </submittedName>
</protein>
<dbReference type="EMBL" id="JBHSXS010000013">
    <property type="protein sequence ID" value="MFC6882435.1"/>
    <property type="molecule type" value="Genomic_DNA"/>
</dbReference>
<gene>
    <name evidence="2" type="ORF">ACFQKB_21955</name>
</gene>
<accession>A0ABW2CNC7</accession>
<dbReference type="Pfam" id="PF12730">
    <property type="entry name" value="ABC2_membrane_4"/>
    <property type="match status" value="1"/>
</dbReference>
<organism evidence="2 3">
    <name type="scientific">Actinomadura yumaensis</name>
    <dbReference type="NCBI Taxonomy" id="111807"/>
    <lineage>
        <taxon>Bacteria</taxon>
        <taxon>Bacillati</taxon>
        <taxon>Actinomycetota</taxon>
        <taxon>Actinomycetes</taxon>
        <taxon>Streptosporangiales</taxon>
        <taxon>Thermomonosporaceae</taxon>
        <taxon>Actinomadura</taxon>
    </lineage>
</organism>
<feature type="transmembrane region" description="Helical" evidence="1">
    <location>
        <begin position="106"/>
        <end position="131"/>
    </location>
</feature>
<keyword evidence="1" id="KW-1133">Transmembrane helix</keyword>
<feature type="transmembrane region" description="Helical" evidence="1">
    <location>
        <begin position="21"/>
        <end position="43"/>
    </location>
</feature>
<dbReference type="PANTHER" id="PTHR37305:SF1">
    <property type="entry name" value="MEMBRANE PROTEIN"/>
    <property type="match status" value="1"/>
</dbReference>
<comment type="caution">
    <text evidence="2">The sequence shown here is derived from an EMBL/GenBank/DDBJ whole genome shotgun (WGS) entry which is preliminary data.</text>
</comment>
<evidence type="ECO:0000313" key="3">
    <source>
        <dbReference type="Proteomes" id="UP001596380"/>
    </source>
</evidence>
<feature type="transmembrane region" description="Helical" evidence="1">
    <location>
        <begin position="232"/>
        <end position="253"/>
    </location>
</feature>
<feature type="transmembrane region" description="Helical" evidence="1">
    <location>
        <begin position="63"/>
        <end position="85"/>
    </location>
</feature>